<protein>
    <submittedName>
        <fullName evidence="6">Guanine nucleotide binding protein (G-protein), alpha subunit</fullName>
    </submittedName>
</protein>
<dbReference type="GO" id="GO:0046872">
    <property type="term" value="F:metal ion binding"/>
    <property type="evidence" value="ECO:0007669"/>
    <property type="project" value="UniProtKB-KW"/>
</dbReference>
<keyword evidence="4" id="KW-0807">Transducer</keyword>
<dbReference type="Pfam" id="PF00503">
    <property type="entry name" value="G-alpha"/>
    <property type="match status" value="1"/>
</dbReference>
<dbReference type="GO" id="GO:0031683">
    <property type="term" value="F:G-protein beta/gamma-subunit complex binding"/>
    <property type="evidence" value="ECO:0007669"/>
    <property type="project" value="InterPro"/>
</dbReference>
<dbReference type="Proteomes" id="UP000265618">
    <property type="component" value="Unassembled WGS sequence"/>
</dbReference>
<dbReference type="GO" id="GO:0001664">
    <property type="term" value="F:G protein-coupled receptor binding"/>
    <property type="evidence" value="ECO:0007669"/>
    <property type="project" value="TreeGrafter"/>
</dbReference>
<feature type="non-terminal residue" evidence="6">
    <location>
        <position position="1"/>
    </location>
</feature>
<dbReference type="OrthoDB" id="5817230at2759"/>
<dbReference type="FunFam" id="3.40.50.300:FF:000720">
    <property type="entry name" value="Guanine nucleotide-binding protein G(k) subunit alpha"/>
    <property type="match status" value="1"/>
</dbReference>
<evidence type="ECO:0000256" key="3">
    <source>
        <dbReference type="ARBA" id="ARBA00023134"/>
    </source>
</evidence>
<dbReference type="GO" id="GO:0005737">
    <property type="term" value="C:cytoplasm"/>
    <property type="evidence" value="ECO:0007669"/>
    <property type="project" value="TreeGrafter"/>
</dbReference>
<proteinExistence type="predicted"/>
<evidence type="ECO:0000256" key="2">
    <source>
        <dbReference type="ARBA" id="ARBA00022741"/>
    </source>
</evidence>
<dbReference type="EMBL" id="BDIP01006450">
    <property type="protein sequence ID" value="GIQ90635.1"/>
    <property type="molecule type" value="Genomic_DNA"/>
</dbReference>
<evidence type="ECO:0000313" key="6">
    <source>
        <dbReference type="EMBL" id="GIQ90635.1"/>
    </source>
</evidence>
<keyword evidence="7" id="KW-1185">Reference proteome</keyword>
<keyword evidence="2 5" id="KW-0547">Nucleotide-binding</keyword>
<dbReference type="PANTHER" id="PTHR10218">
    <property type="entry name" value="GTP-BINDING PROTEIN ALPHA SUBUNIT"/>
    <property type="match status" value="1"/>
</dbReference>
<dbReference type="InterPro" id="IPR001019">
    <property type="entry name" value="Gprotein_alpha_su"/>
</dbReference>
<organism evidence="6 7">
    <name type="scientific">Kipferlia bialata</name>
    <dbReference type="NCBI Taxonomy" id="797122"/>
    <lineage>
        <taxon>Eukaryota</taxon>
        <taxon>Metamonada</taxon>
        <taxon>Carpediemonas-like organisms</taxon>
        <taxon>Kipferlia</taxon>
    </lineage>
</organism>
<dbReference type="SUPFAM" id="SSF52540">
    <property type="entry name" value="P-loop containing nucleoside triphosphate hydrolases"/>
    <property type="match status" value="1"/>
</dbReference>
<keyword evidence="1" id="KW-0479">Metal-binding</keyword>
<dbReference type="InterPro" id="IPR027417">
    <property type="entry name" value="P-loop_NTPase"/>
</dbReference>
<evidence type="ECO:0000313" key="7">
    <source>
        <dbReference type="Proteomes" id="UP000265618"/>
    </source>
</evidence>
<feature type="binding site" evidence="5">
    <location>
        <position position="69"/>
    </location>
    <ligand>
        <name>GTP</name>
        <dbReference type="ChEBI" id="CHEBI:37565"/>
    </ligand>
</feature>
<accession>A0A9K3D939</accession>
<dbReference type="PROSITE" id="PS51882">
    <property type="entry name" value="G_ALPHA"/>
    <property type="match status" value="1"/>
</dbReference>
<evidence type="ECO:0000256" key="4">
    <source>
        <dbReference type="ARBA" id="ARBA00023224"/>
    </source>
</evidence>
<sequence length="97" mass="11425">RWFYKIPFILFLNKVDVLREKVKDRPISSLFRDYKAGNTYQESLAFIRDRFMSLNRYPTKEIYAYATTATDTHNVENVFSACVDIILKGNLQSFGIM</sequence>
<keyword evidence="3 5" id="KW-0342">GTP-binding</keyword>
<dbReference type="GO" id="GO:0005525">
    <property type="term" value="F:GTP binding"/>
    <property type="evidence" value="ECO:0007669"/>
    <property type="project" value="UniProtKB-KW"/>
</dbReference>
<dbReference type="GO" id="GO:0005834">
    <property type="term" value="C:heterotrimeric G-protein complex"/>
    <property type="evidence" value="ECO:0007669"/>
    <property type="project" value="TreeGrafter"/>
</dbReference>
<dbReference type="GO" id="GO:0003924">
    <property type="term" value="F:GTPase activity"/>
    <property type="evidence" value="ECO:0007669"/>
    <property type="project" value="InterPro"/>
</dbReference>
<name>A0A9K3D939_9EUKA</name>
<dbReference type="AlphaFoldDB" id="A0A9K3D939"/>
<reference evidence="6 7" key="1">
    <citation type="journal article" date="2018" name="PLoS ONE">
        <title>The draft genome of Kipferlia bialata reveals reductive genome evolution in fornicate parasites.</title>
        <authorList>
            <person name="Tanifuji G."/>
            <person name="Takabayashi S."/>
            <person name="Kume K."/>
            <person name="Takagi M."/>
            <person name="Nakayama T."/>
            <person name="Kamikawa R."/>
            <person name="Inagaki Y."/>
            <person name="Hashimoto T."/>
        </authorList>
    </citation>
    <scope>NUCLEOTIDE SEQUENCE [LARGE SCALE GENOMIC DNA]</scope>
    <source>
        <strain evidence="6">NY0173</strain>
    </source>
</reference>
<dbReference type="PANTHER" id="PTHR10218:SF302">
    <property type="entry name" value="GUANINE NUCLEOTIDE-BINDING PROTEIN ALPHA-5 SUBUNIT"/>
    <property type="match status" value="1"/>
</dbReference>
<gene>
    <name evidence="6" type="ORF">KIPB_013501</name>
</gene>
<evidence type="ECO:0000256" key="5">
    <source>
        <dbReference type="PIRSR" id="PIRSR601019-1"/>
    </source>
</evidence>
<evidence type="ECO:0000256" key="1">
    <source>
        <dbReference type="ARBA" id="ARBA00022723"/>
    </source>
</evidence>
<dbReference type="Gene3D" id="3.40.50.300">
    <property type="entry name" value="P-loop containing nucleotide triphosphate hydrolases"/>
    <property type="match status" value="1"/>
</dbReference>
<dbReference type="GO" id="GO:0007188">
    <property type="term" value="P:adenylate cyclase-modulating G protein-coupled receptor signaling pathway"/>
    <property type="evidence" value="ECO:0007669"/>
    <property type="project" value="TreeGrafter"/>
</dbReference>
<feature type="binding site" evidence="5">
    <location>
        <begin position="13"/>
        <end position="16"/>
    </location>
    <ligand>
        <name>GTP</name>
        <dbReference type="ChEBI" id="CHEBI:37565"/>
    </ligand>
</feature>
<comment type="caution">
    <text evidence="6">The sequence shown here is derived from an EMBL/GenBank/DDBJ whole genome shotgun (WGS) entry which is preliminary data.</text>
</comment>